<dbReference type="AlphaFoldDB" id="A0A0F8WZU6"/>
<organism evidence="2">
    <name type="scientific">marine sediment metagenome</name>
    <dbReference type="NCBI Taxonomy" id="412755"/>
    <lineage>
        <taxon>unclassified sequences</taxon>
        <taxon>metagenomes</taxon>
        <taxon>ecological metagenomes</taxon>
    </lineage>
</organism>
<feature type="region of interest" description="Disordered" evidence="1">
    <location>
        <begin position="1"/>
        <end position="21"/>
    </location>
</feature>
<reference evidence="2" key="1">
    <citation type="journal article" date="2015" name="Nature">
        <title>Complex archaea that bridge the gap between prokaryotes and eukaryotes.</title>
        <authorList>
            <person name="Spang A."/>
            <person name="Saw J.H."/>
            <person name="Jorgensen S.L."/>
            <person name="Zaremba-Niedzwiedzka K."/>
            <person name="Martijn J."/>
            <person name="Lind A.E."/>
            <person name="van Eijk R."/>
            <person name="Schleper C."/>
            <person name="Guy L."/>
            <person name="Ettema T.J."/>
        </authorList>
    </citation>
    <scope>NUCLEOTIDE SEQUENCE</scope>
</reference>
<sequence length="21" mass="2474">MGENEKGLTRNEIEQQKKIID</sequence>
<name>A0A0F8WZU6_9ZZZZ</name>
<comment type="caution">
    <text evidence="2">The sequence shown here is derived from an EMBL/GenBank/DDBJ whole genome shotgun (WGS) entry which is preliminary data.</text>
</comment>
<evidence type="ECO:0000256" key="1">
    <source>
        <dbReference type="SAM" id="MobiDB-lite"/>
    </source>
</evidence>
<protein>
    <submittedName>
        <fullName evidence="2">Uncharacterized protein</fullName>
    </submittedName>
</protein>
<evidence type="ECO:0000313" key="2">
    <source>
        <dbReference type="EMBL" id="KKK62352.1"/>
    </source>
</evidence>
<proteinExistence type="predicted"/>
<feature type="non-terminal residue" evidence="2">
    <location>
        <position position="21"/>
    </location>
</feature>
<accession>A0A0F8WZU6</accession>
<gene>
    <name evidence="2" type="ORF">LCGC14_3005180</name>
</gene>
<dbReference type="EMBL" id="LAZR01062031">
    <property type="protein sequence ID" value="KKK62352.1"/>
    <property type="molecule type" value="Genomic_DNA"/>
</dbReference>